<name>A0A7C5Q374_CALS0</name>
<dbReference type="GO" id="GO:0022857">
    <property type="term" value="F:transmembrane transporter activity"/>
    <property type="evidence" value="ECO:0007669"/>
    <property type="project" value="InterPro"/>
</dbReference>
<dbReference type="InterPro" id="IPR001851">
    <property type="entry name" value="ABC_transp_permease"/>
</dbReference>
<dbReference type="GO" id="GO:0005886">
    <property type="term" value="C:plasma membrane"/>
    <property type="evidence" value="ECO:0007669"/>
    <property type="project" value="UniProtKB-SubCell"/>
</dbReference>
<accession>A0A7C5Q374</accession>
<evidence type="ECO:0000256" key="8">
    <source>
        <dbReference type="ARBA" id="ARBA00037998"/>
    </source>
</evidence>
<evidence type="ECO:0000256" key="3">
    <source>
        <dbReference type="ARBA" id="ARBA00022475"/>
    </source>
</evidence>
<dbReference type="InterPro" id="IPR052157">
    <property type="entry name" value="BCAA_transport_permease"/>
</dbReference>
<keyword evidence="4 9" id="KW-0812">Transmembrane</keyword>
<dbReference type="AlphaFoldDB" id="A0A7C5Q374"/>
<comment type="subcellular location">
    <subcellularLocation>
        <location evidence="1">Cell membrane</location>
        <topology evidence="1">Multi-pass membrane protein</topology>
    </subcellularLocation>
</comment>
<keyword evidence="3" id="KW-1003">Cell membrane</keyword>
<dbReference type="GO" id="GO:0006865">
    <property type="term" value="P:amino acid transport"/>
    <property type="evidence" value="ECO:0007669"/>
    <property type="project" value="UniProtKB-KW"/>
</dbReference>
<evidence type="ECO:0000256" key="1">
    <source>
        <dbReference type="ARBA" id="ARBA00004651"/>
    </source>
</evidence>
<keyword evidence="5" id="KW-0029">Amino-acid transport</keyword>
<comment type="caution">
    <text evidence="10">The sequence shown here is derived from an EMBL/GenBank/DDBJ whole genome shotgun (WGS) entry which is preliminary data.</text>
</comment>
<dbReference type="EMBL" id="DRWN01000004">
    <property type="protein sequence ID" value="HHK67589.1"/>
    <property type="molecule type" value="Genomic_DNA"/>
</dbReference>
<evidence type="ECO:0000256" key="9">
    <source>
        <dbReference type="SAM" id="Phobius"/>
    </source>
</evidence>
<evidence type="ECO:0000256" key="7">
    <source>
        <dbReference type="ARBA" id="ARBA00023136"/>
    </source>
</evidence>
<feature type="transmembrane region" description="Helical" evidence="9">
    <location>
        <begin position="39"/>
        <end position="59"/>
    </location>
</feature>
<protein>
    <submittedName>
        <fullName evidence="10">Branched-chain amino acid ABC transporter permease</fullName>
    </submittedName>
</protein>
<dbReference type="PANTHER" id="PTHR11795">
    <property type="entry name" value="BRANCHED-CHAIN AMINO ACID TRANSPORT SYSTEM PERMEASE PROTEIN LIVH"/>
    <property type="match status" value="1"/>
</dbReference>
<organism evidence="10">
    <name type="scientific">Caldiarchaeum subterraneum</name>
    <dbReference type="NCBI Taxonomy" id="311458"/>
    <lineage>
        <taxon>Archaea</taxon>
        <taxon>Nitrososphaerota</taxon>
        <taxon>Candidatus Caldarchaeales</taxon>
        <taxon>Candidatus Caldarchaeaceae</taxon>
        <taxon>Candidatus Caldarchaeum</taxon>
    </lineage>
</organism>
<reference evidence="10" key="1">
    <citation type="journal article" date="2020" name="mSystems">
        <title>Genome- and Community-Level Interaction Insights into Carbon Utilization and Element Cycling Functions of Hydrothermarchaeota in Hydrothermal Sediment.</title>
        <authorList>
            <person name="Zhou Z."/>
            <person name="Liu Y."/>
            <person name="Xu W."/>
            <person name="Pan J."/>
            <person name="Luo Z.H."/>
            <person name="Li M."/>
        </authorList>
    </citation>
    <scope>NUCLEOTIDE SEQUENCE [LARGE SCALE GENOMIC DNA]</scope>
    <source>
        <strain evidence="10">SpSt-1056</strain>
    </source>
</reference>
<feature type="transmembrane region" description="Helical" evidence="9">
    <location>
        <begin position="147"/>
        <end position="167"/>
    </location>
</feature>
<keyword evidence="6 9" id="KW-1133">Transmembrane helix</keyword>
<dbReference type="CDD" id="cd06582">
    <property type="entry name" value="TM_PBP1_LivH_like"/>
    <property type="match status" value="1"/>
</dbReference>
<feature type="transmembrane region" description="Helical" evidence="9">
    <location>
        <begin position="230"/>
        <end position="249"/>
    </location>
</feature>
<keyword evidence="2" id="KW-0813">Transport</keyword>
<evidence type="ECO:0000256" key="5">
    <source>
        <dbReference type="ARBA" id="ARBA00022970"/>
    </source>
</evidence>
<evidence type="ECO:0000256" key="6">
    <source>
        <dbReference type="ARBA" id="ARBA00022989"/>
    </source>
</evidence>
<feature type="transmembrane region" description="Helical" evidence="9">
    <location>
        <begin position="65"/>
        <end position="91"/>
    </location>
</feature>
<feature type="transmembrane region" description="Helical" evidence="9">
    <location>
        <begin position="261"/>
        <end position="284"/>
    </location>
</feature>
<dbReference type="Pfam" id="PF02653">
    <property type="entry name" value="BPD_transp_2"/>
    <property type="match status" value="1"/>
</dbReference>
<evidence type="ECO:0000313" key="10">
    <source>
        <dbReference type="EMBL" id="HHK67589.1"/>
    </source>
</evidence>
<keyword evidence="7 9" id="KW-0472">Membrane</keyword>
<evidence type="ECO:0000256" key="4">
    <source>
        <dbReference type="ARBA" id="ARBA00022692"/>
    </source>
</evidence>
<comment type="similarity">
    <text evidence="8">Belongs to the binding-protein-dependent transport system permease family. LivHM subfamily.</text>
</comment>
<evidence type="ECO:0000256" key="2">
    <source>
        <dbReference type="ARBA" id="ARBA00022448"/>
    </source>
</evidence>
<feature type="transmembrane region" description="Helical" evidence="9">
    <location>
        <begin position="6"/>
        <end position="27"/>
    </location>
</feature>
<sequence>MEPAVIVLHALETFFYAVVLLLISFGLNLSYGVTKLLNISHGGLISISGYVAAAIIVSYTSMLGIYAALMAAAIAVLAAVLISFVLEPLVFRPSYLLREEHQLIITFGLLLVLEDLTRIIWGSSPIPAREPVILIGNVKILSISYPFYNVAVIIAGSLIALALWFTIHSTRWGKIVRAFSSDPETANAIGVNTWKIFKQVILFSASLAGLAGGIIIPITTATPGIGFEMLLLALLVIVIGGLGSIKGAFIGSILTSAIRTVVVLLFPKTEIVILYGIAAVILIIKPKGLASS</sequence>
<proteinExistence type="inferred from homology"/>
<dbReference type="PANTHER" id="PTHR11795:SF442">
    <property type="entry name" value="ABC TRANSPORTER ATP-BINDING PROTEIN"/>
    <property type="match status" value="1"/>
</dbReference>
<gene>
    <name evidence="10" type="ORF">ENM11_00320</name>
</gene>
<feature type="transmembrane region" description="Helical" evidence="9">
    <location>
        <begin position="200"/>
        <end position="218"/>
    </location>
</feature>